<dbReference type="Gene3D" id="3.40.50.1820">
    <property type="entry name" value="alpha/beta hydrolase"/>
    <property type="match status" value="1"/>
</dbReference>
<accession>A0A1G8LA12</accession>
<keyword evidence="3" id="KW-1185">Reference proteome</keyword>
<evidence type="ECO:0000313" key="2">
    <source>
        <dbReference type="EMBL" id="SDI52327.1"/>
    </source>
</evidence>
<gene>
    <name evidence="2" type="ORF">SAMN05428953_102184</name>
</gene>
<proteinExistence type="predicted"/>
<dbReference type="AlphaFoldDB" id="A0A1G8LA12"/>
<name>A0A1G8LA12_9HYPH</name>
<feature type="domain" description="AB hydrolase-1" evidence="1">
    <location>
        <begin position="55"/>
        <end position="281"/>
    </location>
</feature>
<dbReference type="SUPFAM" id="SSF53474">
    <property type="entry name" value="alpha/beta-Hydrolases"/>
    <property type="match status" value="1"/>
</dbReference>
<dbReference type="PRINTS" id="PR00111">
    <property type="entry name" value="ABHYDROLASE"/>
</dbReference>
<dbReference type="EMBL" id="FNEE01000002">
    <property type="protein sequence ID" value="SDI52327.1"/>
    <property type="molecule type" value="Genomic_DNA"/>
</dbReference>
<dbReference type="GO" id="GO:0016020">
    <property type="term" value="C:membrane"/>
    <property type="evidence" value="ECO:0007669"/>
    <property type="project" value="TreeGrafter"/>
</dbReference>
<evidence type="ECO:0000313" key="3">
    <source>
        <dbReference type="Proteomes" id="UP000198894"/>
    </source>
</evidence>
<organism evidence="2 3">
    <name type="scientific">Mesorhizobium muleiense</name>
    <dbReference type="NCBI Taxonomy" id="1004279"/>
    <lineage>
        <taxon>Bacteria</taxon>
        <taxon>Pseudomonadati</taxon>
        <taxon>Pseudomonadota</taxon>
        <taxon>Alphaproteobacteria</taxon>
        <taxon>Hyphomicrobiales</taxon>
        <taxon>Phyllobacteriaceae</taxon>
        <taxon>Mesorhizobium</taxon>
    </lineage>
</organism>
<dbReference type="Proteomes" id="UP000198894">
    <property type="component" value="Unassembled WGS sequence"/>
</dbReference>
<sequence>MAEVLKRTMQIDAKADRTITGNDARAWLLSMMPVTERRLDLAGIPTAVLEGGDGPPLVLLHGPGEYAAKWFPIVPQLVRSNRIVVPDLPGHGASVVPGGAVGRDRVLDWLGGLLDATCPSLPVVVAQILGGAIAARFAAGHSERLSRLVLVDTFGLVPFHPAPEFGRALNEFLADPNANTHDGLWRYCAFDLGRLRGRMGDGWDRIKAYNLDRACTASLHATQQSLMEQFAMPAIPRAELDRIAVPTTLIWGRHDLATPLSVAEAASKRFGWPLHVIEDAADDPPIEQPEAFLKSLDAALGRSPAQKGASQ</sequence>
<dbReference type="RefSeq" id="WP_208602478.1">
    <property type="nucleotide sequence ID" value="NZ_FNEE01000002.1"/>
</dbReference>
<dbReference type="InterPro" id="IPR029058">
    <property type="entry name" value="AB_hydrolase_fold"/>
</dbReference>
<protein>
    <submittedName>
        <fullName evidence="2">Pimeloyl-ACP methyl ester carboxylesterase</fullName>
    </submittedName>
</protein>
<dbReference type="PANTHER" id="PTHR43798">
    <property type="entry name" value="MONOACYLGLYCEROL LIPASE"/>
    <property type="match status" value="1"/>
</dbReference>
<evidence type="ECO:0000259" key="1">
    <source>
        <dbReference type="Pfam" id="PF00561"/>
    </source>
</evidence>
<dbReference type="InterPro" id="IPR000073">
    <property type="entry name" value="AB_hydrolase_1"/>
</dbReference>
<dbReference type="PANTHER" id="PTHR43798:SF33">
    <property type="entry name" value="HYDROLASE, PUTATIVE (AFU_ORTHOLOGUE AFUA_2G14860)-RELATED"/>
    <property type="match status" value="1"/>
</dbReference>
<dbReference type="InterPro" id="IPR050266">
    <property type="entry name" value="AB_hydrolase_sf"/>
</dbReference>
<reference evidence="3" key="1">
    <citation type="submission" date="2016-10" db="EMBL/GenBank/DDBJ databases">
        <authorList>
            <person name="Varghese N."/>
            <person name="Submissions S."/>
        </authorList>
    </citation>
    <scope>NUCLEOTIDE SEQUENCE [LARGE SCALE GENOMIC DNA]</scope>
    <source>
        <strain evidence="3">CGMCC 1.11022</strain>
    </source>
</reference>
<dbReference type="Pfam" id="PF00561">
    <property type="entry name" value="Abhydrolase_1"/>
    <property type="match status" value="1"/>
</dbReference>